<comment type="caution">
    <text evidence="1">The sequence shown here is derived from an EMBL/GenBank/DDBJ whole genome shotgun (WGS) entry which is preliminary data.</text>
</comment>
<organism evidence="1 2">
    <name type="scientific">Kineococcus glutinatus</name>
    <dbReference type="NCBI Taxonomy" id="1070872"/>
    <lineage>
        <taxon>Bacteria</taxon>
        <taxon>Bacillati</taxon>
        <taxon>Actinomycetota</taxon>
        <taxon>Actinomycetes</taxon>
        <taxon>Kineosporiales</taxon>
        <taxon>Kineosporiaceae</taxon>
        <taxon>Kineococcus</taxon>
    </lineage>
</organism>
<evidence type="ECO:0000313" key="2">
    <source>
        <dbReference type="Proteomes" id="UP001501195"/>
    </source>
</evidence>
<accession>A0ABP9HP61</accession>
<sequence length="285" mass="30972">MVPMTDDDFWALVALVEPGVDDGTAAGLEAALRPLKDALRQRPAHDAEAFMWGVTRRSGRLLRRVDQVLPAHLAISGDSGRIQALSVVLSGEQVYTAALADPVVVLSTYLSVAEAVPDACSRVHEELTGVALDIPEGDEDPAQWPSILDADEGWIAVRPCHEQVPAPVGYWPIAERLAGELRHDAAWQHWWAGTGAPPALVYVNFDTAENLRSTSLTLDGEVRLGEVRVRRYRDRVEAAVYSPSVGSRGSDAEVERWVRQDLHALFDAVAAHLRVSSPPFAPSAP</sequence>
<dbReference type="Proteomes" id="UP001501195">
    <property type="component" value="Unassembled WGS sequence"/>
</dbReference>
<reference evidence="2" key="1">
    <citation type="journal article" date="2019" name="Int. J. Syst. Evol. Microbiol.">
        <title>The Global Catalogue of Microorganisms (GCM) 10K type strain sequencing project: providing services to taxonomists for standard genome sequencing and annotation.</title>
        <authorList>
            <consortium name="The Broad Institute Genomics Platform"/>
            <consortium name="The Broad Institute Genome Sequencing Center for Infectious Disease"/>
            <person name="Wu L."/>
            <person name="Ma J."/>
        </authorList>
    </citation>
    <scope>NUCLEOTIDE SEQUENCE [LARGE SCALE GENOMIC DNA]</scope>
    <source>
        <strain evidence="2">JCM 18126</strain>
    </source>
</reference>
<keyword evidence="2" id="KW-1185">Reference proteome</keyword>
<gene>
    <name evidence="1" type="ORF">GCM10023225_15740</name>
</gene>
<evidence type="ECO:0000313" key="1">
    <source>
        <dbReference type="EMBL" id="GAA4975500.1"/>
    </source>
</evidence>
<proteinExistence type="predicted"/>
<name>A0ABP9HP61_9ACTN</name>
<dbReference type="EMBL" id="BAABIL010000205">
    <property type="protein sequence ID" value="GAA4975500.1"/>
    <property type="molecule type" value="Genomic_DNA"/>
</dbReference>
<protein>
    <recommendedName>
        <fullName evidence="3">DUF4240 domain-containing protein</fullName>
    </recommendedName>
</protein>
<evidence type="ECO:0008006" key="3">
    <source>
        <dbReference type="Google" id="ProtNLM"/>
    </source>
</evidence>